<dbReference type="RefSeq" id="WP_134113635.1">
    <property type="nucleotide sequence ID" value="NZ_SOBG01000008.1"/>
</dbReference>
<accession>A0AA46DXE3</accession>
<protein>
    <submittedName>
        <fullName evidence="1">Uncharacterized protein</fullName>
    </submittedName>
</protein>
<keyword evidence="2" id="KW-1185">Reference proteome</keyword>
<evidence type="ECO:0000313" key="2">
    <source>
        <dbReference type="Proteomes" id="UP000294678"/>
    </source>
</evidence>
<comment type="caution">
    <text evidence="1">The sequence shown here is derived from an EMBL/GenBank/DDBJ whole genome shotgun (WGS) entry which is preliminary data.</text>
</comment>
<proteinExistence type="predicted"/>
<organism evidence="1 2">
    <name type="scientific">Hypnocyclicus thermotrophus</name>
    <dbReference type="NCBI Taxonomy" id="1627895"/>
    <lineage>
        <taxon>Bacteria</taxon>
        <taxon>Fusobacteriati</taxon>
        <taxon>Fusobacteriota</taxon>
        <taxon>Fusobacteriia</taxon>
        <taxon>Fusobacteriales</taxon>
        <taxon>Fusobacteriaceae</taxon>
        <taxon>Hypnocyclicus</taxon>
    </lineage>
</organism>
<evidence type="ECO:0000313" key="1">
    <source>
        <dbReference type="EMBL" id="TDT68050.1"/>
    </source>
</evidence>
<sequence length="127" mass="13726">MKKIIIIGIIILSSLTYAMNLDVEALLYKNTEFKLASDLINLSSSDSINFSLGAGYLSSSSTGFATLNMLTDYNTFINGQIALRIGSTFTSSLYLATDISLSQGNFAPIISYNFNGDVIGLGLRLNF</sequence>
<reference evidence="1 2" key="1">
    <citation type="submission" date="2019-03" db="EMBL/GenBank/DDBJ databases">
        <title>Genomic Encyclopedia of Type Strains, Phase IV (KMG-IV): sequencing the most valuable type-strain genomes for metagenomic binning, comparative biology and taxonomic classification.</title>
        <authorList>
            <person name="Goeker M."/>
        </authorList>
    </citation>
    <scope>NUCLEOTIDE SEQUENCE [LARGE SCALE GENOMIC DNA]</scope>
    <source>
        <strain evidence="1 2">DSM 100055</strain>
    </source>
</reference>
<dbReference type="Proteomes" id="UP000294678">
    <property type="component" value="Unassembled WGS sequence"/>
</dbReference>
<dbReference type="EMBL" id="SOBG01000008">
    <property type="protein sequence ID" value="TDT68050.1"/>
    <property type="molecule type" value="Genomic_DNA"/>
</dbReference>
<name>A0AA46DXE3_9FUSO</name>
<dbReference type="AlphaFoldDB" id="A0AA46DXE3"/>
<gene>
    <name evidence="1" type="ORF">EV215_1771</name>
</gene>